<dbReference type="Proteomes" id="UP000714275">
    <property type="component" value="Unassembled WGS sequence"/>
</dbReference>
<comment type="caution">
    <text evidence="2">The sequence shown here is derived from an EMBL/GenBank/DDBJ whole genome shotgun (WGS) entry which is preliminary data.</text>
</comment>
<accession>A0A9P7D3L7</accession>
<keyword evidence="1" id="KW-0472">Membrane</keyword>
<reference evidence="2" key="1">
    <citation type="journal article" date="2020" name="New Phytol.">
        <title>Comparative genomics reveals dynamic genome evolution in host specialist ectomycorrhizal fungi.</title>
        <authorList>
            <person name="Lofgren L.A."/>
            <person name="Nguyen N.H."/>
            <person name="Vilgalys R."/>
            <person name="Ruytinx J."/>
            <person name="Liao H.L."/>
            <person name="Branco S."/>
            <person name="Kuo A."/>
            <person name="LaButti K."/>
            <person name="Lipzen A."/>
            <person name="Andreopoulos W."/>
            <person name="Pangilinan J."/>
            <person name="Riley R."/>
            <person name="Hundley H."/>
            <person name="Na H."/>
            <person name="Barry K."/>
            <person name="Grigoriev I.V."/>
            <person name="Stajich J.E."/>
            <person name="Kennedy P.G."/>
        </authorList>
    </citation>
    <scope>NUCLEOTIDE SEQUENCE</scope>
    <source>
        <strain evidence="2">DOB743</strain>
    </source>
</reference>
<evidence type="ECO:0000313" key="3">
    <source>
        <dbReference type="Proteomes" id="UP000714275"/>
    </source>
</evidence>
<evidence type="ECO:0000256" key="1">
    <source>
        <dbReference type="SAM" id="Phobius"/>
    </source>
</evidence>
<name>A0A9P7D3L7_9AGAM</name>
<keyword evidence="1" id="KW-1133">Transmembrane helix</keyword>
<organism evidence="2 3">
    <name type="scientific">Suillus placidus</name>
    <dbReference type="NCBI Taxonomy" id="48579"/>
    <lineage>
        <taxon>Eukaryota</taxon>
        <taxon>Fungi</taxon>
        <taxon>Dikarya</taxon>
        <taxon>Basidiomycota</taxon>
        <taxon>Agaricomycotina</taxon>
        <taxon>Agaricomycetes</taxon>
        <taxon>Agaricomycetidae</taxon>
        <taxon>Boletales</taxon>
        <taxon>Suillineae</taxon>
        <taxon>Suillaceae</taxon>
        <taxon>Suillus</taxon>
    </lineage>
</organism>
<evidence type="ECO:0000313" key="2">
    <source>
        <dbReference type="EMBL" id="KAG1777872.1"/>
    </source>
</evidence>
<dbReference type="OrthoDB" id="3252362at2759"/>
<dbReference type="EMBL" id="JABBWD010000018">
    <property type="protein sequence ID" value="KAG1777872.1"/>
    <property type="molecule type" value="Genomic_DNA"/>
</dbReference>
<dbReference type="AlphaFoldDB" id="A0A9P7D3L7"/>
<sequence>HFKNIWSRLAQISRKERKDMGRILLGCIIGKAPSQPVIGCYWIIYIYIYISQYPSHDKDSLGYLKRP</sequence>
<feature type="transmembrane region" description="Helical" evidence="1">
    <location>
        <begin position="23"/>
        <end position="50"/>
    </location>
</feature>
<proteinExistence type="predicted"/>
<keyword evidence="1" id="KW-0812">Transmembrane</keyword>
<protein>
    <submittedName>
        <fullName evidence="2">Uncharacterized protein</fullName>
    </submittedName>
</protein>
<feature type="non-terminal residue" evidence="2">
    <location>
        <position position="67"/>
    </location>
</feature>
<keyword evidence="3" id="KW-1185">Reference proteome</keyword>
<gene>
    <name evidence="2" type="ORF">EV702DRAFT_968880</name>
</gene>